<dbReference type="OrthoDB" id="9805336at2"/>
<evidence type="ECO:0008006" key="4">
    <source>
        <dbReference type="Google" id="ProtNLM"/>
    </source>
</evidence>
<reference evidence="2 3" key="1">
    <citation type="submission" date="2019-02" db="EMBL/GenBank/DDBJ databases">
        <title>Flavobacterium sp. RD-2-33 isolated from forest soil.</title>
        <authorList>
            <person name="Chaudhary D.K."/>
        </authorList>
    </citation>
    <scope>NUCLEOTIDE SEQUENCE [LARGE SCALE GENOMIC DNA]</scope>
    <source>
        <strain evidence="2 3">RD-2-33</strain>
    </source>
</reference>
<dbReference type="EMBL" id="SJPE01000007">
    <property type="protein sequence ID" value="TBX69179.1"/>
    <property type="molecule type" value="Genomic_DNA"/>
</dbReference>
<gene>
    <name evidence="2" type="ORF">EZL74_07310</name>
</gene>
<evidence type="ECO:0000313" key="2">
    <source>
        <dbReference type="EMBL" id="TBX69179.1"/>
    </source>
</evidence>
<keyword evidence="3" id="KW-1185">Reference proteome</keyword>
<sequence length="445" mass="48616">MKKTIVTLGLLMGFSAFAQDHFSGMSTSNRVGILNGAMNPAEFVNLSKRFEVNIYGLSFNVANNKIGFSDISSDANFEELLFKGTDPVDARVDAEILGPGFAMKWMKWGFAITTKAHANFNITDVDPDIGKAITNDNFVLTNIPLNSTNNQRLNGVAYGELGLSAARSLFENDKHSFSAGLTLKFLFPGTYSNFGLANLNGQISEGPTGAYLTTNSPATLNIAYSGNLADSFTNFSDYGKSIFGGLNGTAIDIGFNYQWKGGSKDYKINAGLAFKNMGSMTFKDGNNQSTNYIFDTQEPGPLDLSQFDGVDNLKEVEEILSTNGYITKTTGGKDFKVKLPAMINLYADFKIVPKFYVSGFLQQKLQDNEGNDQITTVNTFTVTPRFNIGFFEAFLPVNNNEISGTNVGLGFRFRGFYLGSGSMVTALINDSKQADIYTGFRWAFL</sequence>
<dbReference type="RefSeq" id="WP_131475953.1">
    <property type="nucleotide sequence ID" value="NZ_SJPE01000007.1"/>
</dbReference>
<organism evidence="2 3">
    <name type="scientific">Flavobacterium silvisoli</name>
    <dbReference type="NCBI Taxonomy" id="2529433"/>
    <lineage>
        <taxon>Bacteria</taxon>
        <taxon>Pseudomonadati</taxon>
        <taxon>Bacteroidota</taxon>
        <taxon>Flavobacteriia</taxon>
        <taxon>Flavobacteriales</taxon>
        <taxon>Flavobacteriaceae</taxon>
        <taxon>Flavobacterium</taxon>
    </lineage>
</organism>
<feature type="chain" id="PRO_5020338050" description="DUF5723 domain-containing protein" evidence="1">
    <location>
        <begin position="19"/>
        <end position="445"/>
    </location>
</feature>
<dbReference type="Proteomes" id="UP000293300">
    <property type="component" value="Unassembled WGS sequence"/>
</dbReference>
<accession>A0A4Q9YZN6</accession>
<dbReference type="AlphaFoldDB" id="A0A4Q9YZN6"/>
<feature type="signal peptide" evidence="1">
    <location>
        <begin position="1"/>
        <end position="18"/>
    </location>
</feature>
<comment type="caution">
    <text evidence="2">The sequence shown here is derived from an EMBL/GenBank/DDBJ whole genome shotgun (WGS) entry which is preliminary data.</text>
</comment>
<evidence type="ECO:0000256" key="1">
    <source>
        <dbReference type="SAM" id="SignalP"/>
    </source>
</evidence>
<protein>
    <recommendedName>
        <fullName evidence="4">DUF5723 domain-containing protein</fullName>
    </recommendedName>
</protein>
<proteinExistence type="predicted"/>
<evidence type="ECO:0000313" key="3">
    <source>
        <dbReference type="Proteomes" id="UP000293300"/>
    </source>
</evidence>
<name>A0A4Q9YZN6_9FLAO</name>
<keyword evidence="1" id="KW-0732">Signal</keyword>